<evidence type="ECO:0000256" key="4">
    <source>
        <dbReference type="ARBA" id="ARBA00022679"/>
    </source>
</evidence>
<dbReference type="AlphaFoldDB" id="A0A239W3B0"/>
<evidence type="ECO:0000256" key="8">
    <source>
        <dbReference type="ARBA" id="ARBA00022909"/>
    </source>
</evidence>
<dbReference type="InterPro" id="IPR000550">
    <property type="entry name" value="Hppk"/>
</dbReference>
<sequence>MRTVTDPALTDPDAGRSGHLAPEPTSGPRGTRPDVSDAAGTDSTGGSPRLGSVRRQVVLSLGSNVADSVHGDCVQILQQAVDLLVATAGVDGVNVSSVYRTTPVGPVTDQPDFHNLVLVVETDVTPQRLLERANAVEQELGRVRTIDGGPRTIDVDIVAISDEVIDTATLTVPHPRAHERAFVLMPWLEVDPQASLVGHGPVCRIVDQMDVSGVVRTDEKVTLP</sequence>
<dbReference type="Gene3D" id="3.30.70.560">
    <property type="entry name" value="7,8-Dihydro-6-hydroxymethylpterin-pyrophosphokinase HPPK"/>
    <property type="match status" value="1"/>
</dbReference>
<dbReference type="Pfam" id="PF01288">
    <property type="entry name" value="HPPK"/>
    <property type="match status" value="1"/>
</dbReference>
<evidence type="ECO:0000256" key="7">
    <source>
        <dbReference type="ARBA" id="ARBA00022840"/>
    </source>
</evidence>
<dbReference type="GO" id="GO:0016301">
    <property type="term" value="F:kinase activity"/>
    <property type="evidence" value="ECO:0007669"/>
    <property type="project" value="UniProtKB-KW"/>
</dbReference>
<feature type="region of interest" description="Disordered" evidence="9">
    <location>
        <begin position="1"/>
        <end position="51"/>
    </location>
</feature>
<dbReference type="PANTHER" id="PTHR43071">
    <property type="entry name" value="2-AMINO-4-HYDROXY-6-HYDROXYMETHYLDIHYDROPTERIDINE PYROPHOSPHOKINASE"/>
    <property type="match status" value="1"/>
</dbReference>
<dbReference type="NCBIfam" id="TIGR01498">
    <property type="entry name" value="folK"/>
    <property type="match status" value="1"/>
</dbReference>
<feature type="domain" description="7,8-dihydro-6-hydroxymethylpterin-pyrophosphokinase" evidence="10">
    <location>
        <begin position="147"/>
        <end position="158"/>
    </location>
</feature>
<evidence type="ECO:0000313" key="11">
    <source>
        <dbReference type="EMBL" id="SNV28987.1"/>
    </source>
</evidence>
<evidence type="ECO:0000256" key="3">
    <source>
        <dbReference type="ARBA" id="ARBA00013253"/>
    </source>
</evidence>
<proteinExistence type="predicted"/>
<keyword evidence="7" id="KW-0067">ATP-binding</keyword>
<dbReference type="Proteomes" id="UP000215332">
    <property type="component" value="Chromosome 1"/>
</dbReference>
<name>A0A239W3B0_9ACTN</name>
<dbReference type="eggNOG" id="COG0801">
    <property type="taxonomic scope" value="Bacteria"/>
</dbReference>
<accession>A0A239W3B0</accession>
<evidence type="ECO:0000256" key="6">
    <source>
        <dbReference type="ARBA" id="ARBA00022777"/>
    </source>
</evidence>
<dbReference type="UniPathway" id="UPA00077">
    <property type="reaction ID" value="UER00155"/>
</dbReference>
<dbReference type="GO" id="GO:0005524">
    <property type="term" value="F:ATP binding"/>
    <property type="evidence" value="ECO:0007669"/>
    <property type="project" value="UniProtKB-KW"/>
</dbReference>
<dbReference type="KEGG" id="cgrn:4412665_00218"/>
<evidence type="ECO:0000256" key="5">
    <source>
        <dbReference type="ARBA" id="ARBA00022741"/>
    </source>
</evidence>
<dbReference type="PANTHER" id="PTHR43071:SF1">
    <property type="entry name" value="2-AMINO-4-HYDROXY-6-HYDROXYMETHYLDIHYDROPTERIDINE PYROPHOSPHOKINASE"/>
    <property type="match status" value="1"/>
</dbReference>
<dbReference type="PROSITE" id="PS00794">
    <property type="entry name" value="HPPK"/>
    <property type="match status" value="1"/>
</dbReference>
<dbReference type="CDD" id="cd00483">
    <property type="entry name" value="HPPK"/>
    <property type="match status" value="1"/>
</dbReference>
<evidence type="ECO:0000256" key="2">
    <source>
        <dbReference type="ARBA" id="ARBA00005051"/>
    </source>
</evidence>
<reference evidence="11 12" key="1">
    <citation type="submission" date="2017-06" db="EMBL/GenBank/DDBJ databases">
        <authorList>
            <consortium name="Pathogen Informatics"/>
        </authorList>
    </citation>
    <scope>NUCLEOTIDE SEQUENCE [LARGE SCALE GENOMIC DNA]</scope>
    <source>
        <strain evidence="11 12">NCTC11865</strain>
    </source>
</reference>
<organism evidence="11 12">
    <name type="scientific">Cutibacterium granulosum</name>
    <dbReference type="NCBI Taxonomy" id="33011"/>
    <lineage>
        <taxon>Bacteria</taxon>
        <taxon>Bacillati</taxon>
        <taxon>Actinomycetota</taxon>
        <taxon>Actinomycetes</taxon>
        <taxon>Propionibacteriales</taxon>
        <taxon>Propionibacteriaceae</taxon>
        <taxon>Cutibacterium</taxon>
    </lineage>
</organism>
<dbReference type="GO" id="GO:0046656">
    <property type="term" value="P:folic acid biosynthetic process"/>
    <property type="evidence" value="ECO:0007669"/>
    <property type="project" value="UniProtKB-KW"/>
</dbReference>
<keyword evidence="4 11" id="KW-0808">Transferase</keyword>
<evidence type="ECO:0000256" key="1">
    <source>
        <dbReference type="ARBA" id="ARBA00000198"/>
    </source>
</evidence>
<keyword evidence="6 11" id="KW-0418">Kinase</keyword>
<dbReference type="InterPro" id="IPR035907">
    <property type="entry name" value="Hppk_sf"/>
</dbReference>
<gene>
    <name evidence="11" type="primary">folK</name>
    <name evidence="11" type="ORF">SAMEA4412665_00218</name>
</gene>
<evidence type="ECO:0000313" key="12">
    <source>
        <dbReference type="Proteomes" id="UP000215332"/>
    </source>
</evidence>
<dbReference type="EMBL" id="LT906441">
    <property type="protein sequence ID" value="SNV28987.1"/>
    <property type="molecule type" value="Genomic_DNA"/>
</dbReference>
<keyword evidence="8" id="KW-0289">Folate biosynthesis</keyword>
<dbReference type="GO" id="GO:0046654">
    <property type="term" value="P:tetrahydrofolate biosynthetic process"/>
    <property type="evidence" value="ECO:0007669"/>
    <property type="project" value="UniProtKB-UniPathway"/>
</dbReference>
<evidence type="ECO:0000259" key="10">
    <source>
        <dbReference type="PROSITE" id="PS00794"/>
    </source>
</evidence>
<comment type="catalytic activity">
    <reaction evidence="1">
        <text>6-hydroxymethyl-7,8-dihydropterin + ATP = (7,8-dihydropterin-6-yl)methyl diphosphate + AMP + H(+)</text>
        <dbReference type="Rhea" id="RHEA:11412"/>
        <dbReference type="ChEBI" id="CHEBI:15378"/>
        <dbReference type="ChEBI" id="CHEBI:30616"/>
        <dbReference type="ChEBI" id="CHEBI:44841"/>
        <dbReference type="ChEBI" id="CHEBI:72950"/>
        <dbReference type="ChEBI" id="CHEBI:456215"/>
        <dbReference type="EC" id="2.7.6.3"/>
    </reaction>
</comment>
<dbReference type="RefSeq" id="WP_095140909.1">
    <property type="nucleotide sequence ID" value="NZ_LT906441.1"/>
</dbReference>
<dbReference type="EC" id="2.7.6.3" evidence="3"/>
<dbReference type="GO" id="GO:0003848">
    <property type="term" value="F:2-amino-4-hydroxy-6-hydroxymethyldihydropteridine diphosphokinase activity"/>
    <property type="evidence" value="ECO:0007669"/>
    <property type="project" value="UniProtKB-EC"/>
</dbReference>
<evidence type="ECO:0000256" key="9">
    <source>
        <dbReference type="SAM" id="MobiDB-lite"/>
    </source>
</evidence>
<protein>
    <recommendedName>
        <fullName evidence="3">2-amino-4-hydroxy-6-hydroxymethyldihydropteridine diphosphokinase</fullName>
        <ecNumber evidence="3">2.7.6.3</ecNumber>
    </recommendedName>
</protein>
<comment type="pathway">
    <text evidence="2">Cofactor biosynthesis; tetrahydrofolate biosynthesis; 2-amino-4-hydroxy-6-hydroxymethyl-7,8-dihydropteridine diphosphate from 7,8-dihydroneopterin triphosphate: step 4/4.</text>
</comment>
<keyword evidence="5" id="KW-0547">Nucleotide-binding</keyword>
<dbReference type="SUPFAM" id="SSF55083">
    <property type="entry name" value="6-hydroxymethyl-7,8-dihydropterin pyrophosphokinase, HPPK"/>
    <property type="match status" value="1"/>
</dbReference>